<evidence type="ECO:0000313" key="2">
    <source>
        <dbReference type="EMBL" id="CAI9116758.1"/>
    </source>
</evidence>
<gene>
    <name evidence="2" type="ORF">OLC1_LOCUS22963</name>
</gene>
<dbReference type="CDD" id="cd04480">
    <property type="entry name" value="RPA1_DBD_A_like"/>
    <property type="match status" value="1"/>
</dbReference>
<name>A0AAV1EAL2_OLDCO</name>
<dbReference type="EMBL" id="OX459125">
    <property type="protein sequence ID" value="CAI9116758.1"/>
    <property type="molecule type" value="Genomic_DNA"/>
</dbReference>
<sequence length="562" mass="63011">MAPELKPVKAVVASSHVAKGVNTPVSPTKDVDDGNVTARSDPAIISSASETFALDVPIVNIVVSPTNYADYGNATVPSDAAINPSVNVAPAPTVPILVAQRYIADINGLIHTKSIPFIIVVRVMTLCKVPESSKSNKVNPMEMPLVDAHGSKIQATILGRYVKDFVDFFREGCIRRLSRFNHALNISGGFRCAKHEYKIVFESNTLVDSVIDFDIDIPFHVFEFTPFAEVTNFVANFDYCFDLIGHLIAYSDPIVDYGKKRISVELEDERADMLKCKKYYSKASVTTNLLNGIIYLADMTMPDISGYKDRAFDDEIKQASIQKISLMSSISRYTTYEDFISGTSLLSLTDIEDVDEPGYVVIFAKITGLTKEFDWPYISCRDCNKKSKKLRMFKLQVYVRDDSGSRIVTLWDMMVYNFINKTAKNLREQEGKDYPKVLDELVGKKCLFKLDVSNFNIQNSNREISAISSTFYFMQTKYQEIDPEMSTEFYQNLTPTQDSTGKTAISCTDDAYMGFSGDDMADSPPPKNKIAASGYEECQIQCQQACQEAVMMIKSESIFYFR</sequence>
<feature type="domain" description="Replication protein A 70 kDa DNA-binding subunit B/D first OB fold" evidence="1">
    <location>
        <begin position="118"/>
        <end position="208"/>
    </location>
</feature>
<proteinExistence type="predicted"/>
<dbReference type="InterPro" id="IPR012340">
    <property type="entry name" value="NA-bd_OB-fold"/>
</dbReference>
<keyword evidence="3" id="KW-1185">Reference proteome</keyword>
<dbReference type="AlphaFoldDB" id="A0AAV1EAL2"/>
<dbReference type="Pfam" id="PF02721">
    <property type="entry name" value="DUF223"/>
    <property type="match status" value="1"/>
</dbReference>
<dbReference type="Proteomes" id="UP001161247">
    <property type="component" value="Chromosome 8"/>
</dbReference>
<dbReference type="InterPro" id="IPR003871">
    <property type="entry name" value="RFA1B/D_OB_1st"/>
</dbReference>
<evidence type="ECO:0000259" key="1">
    <source>
        <dbReference type="Pfam" id="PF02721"/>
    </source>
</evidence>
<dbReference type="PANTHER" id="PTHR47165:SF4">
    <property type="entry name" value="OS03G0429900 PROTEIN"/>
    <property type="match status" value="1"/>
</dbReference>
<protein>
    <submittedName>
        <fullName evidence="2">OLC1v1017994C1</fullName>
    </submittedName>
</protein>
<dbReference type="SUPFAM" id="SSF50249">
    <property type="entry name" value="Nucleic acid-binding proteins"/>
    <property type="match status" value="2"/>
</dbReference>
<accession>A0AAV1EAL2</accession>
<organism evidence="2 3">
    <name type="scientific">Oldenlandia corymbosa var. corymbosa</name>
    <dbReference type="NCBI Taxonomy" id="529605"/>
    <lineage>
        <taxon>Eukaryota</taxon>
        <taxon>Viridiplantae</taxon>
        <taxon>Streptophyta</taxon>
        <taxon>Embryophyta</taxon>
        <taxon>Tracheophyta</taxon>
        <taxon>Spermatophyta</taxon>
        <taxon>Magnoliopsida</taxon>
        <taxon>eudicotyledons</taxon>
        <taxon>Gunneridae</taxon>
        <taxon>Pentapetalae</taxon>
        <taxon>asterids</taxon>
        <taxon>lamiids</taxon>
        <taxon>Gentianales</taxon>
        <taxon>Rubiaceae</taxon>
        <taxon>Rubioideae</taxon>
        <taxon>Spermacoceae</taxon>
        <taxon>Hedyotis-Oldenlandia complex</taxon>
        <taxon>Oldenlandia</taxon>
    </lineage>
</organism>
<evidence type="ECO:0000313" key="3">
    <source>
        <dbReference type="Proteomes" id="UP001161247"/>
    </source>
</evidence>
<dbReference type="Gene3D" id="2.40.50.140">
    <property type="entry name" value="Nucleic acid-binding proteins"/>
    <property type="match status" value="2"/>
</dbReference>
<reference evidence="2" key="1">
    <citation type="submission" date="2023-03" db="EMBL/GenBank/DDBJ databases">
        <authorList>
            <person name="Julca I."/>
        </authorList>
    </citation>
    <scope>NUCLEOTIDE SEQUENCE</scope>
</reference>
<dbReference type="PANTHER" id="PTHR47165">
    <property type="entry name" value="OS03G0429900 PROTEIN"/>
    <property type="match status" value="1"/>
</dbReference>